<reference evidence="2" key="1">
    <citation type="submission" date="2014-01" db="EMBL/GenBank/DDBJ databases">
        <title>The Genome Sequence of Anopheles farauti FAR1 (V2).</title>
        <authorList>
            <consortium name="The Broad Institute Genomics Platform"/>
            <person name="Neafsey D.E."/>
            <person name="Besansky N."/>
            <person name="Howell P."/>
            <person name="Walton C."/>
            <person name="Young S.K."/>
            <person name="Zeng Q."/>
            <person name="Gargeya S."/>
            <person name="Fitzgerald M."/>
            <person name="Haas B."/>
            <person name="Abouelleil A."/>
            <person name="Allen A.W."/>
            <person name="Alvarado L."/>
            <person name="Arachchi H.M."/>
            <person name="Berlin A.M."/>
            <person name="Chapman S.B."/>
            <person name="Gainer-Dewar J."/>
            <person name="Goldberg J."/>
            <person name="Griggs A."/>
            <person name="Gujja S."/>
            <person name="Hansen M."/>
            <person name="Howarth C."/>
            <person name="Imamovic A."/>
            <person name="Ireland A."/>
            <person name="Larimer J."/>
            <person name="McCowan C."/>
            <person name="Murphy C."/>
            <person name="Pearson M."/>
            <person name="Poon T.W."/>
            <person name="Priest M."/>
            <person name="Roberts A."/>
            <person name="Saif S."/>
            <person name="Shea T."/>
            <person name="Sisk P."/>
            <person name="Sykes S."/>
            <person name="Wortman J."/>
            <person name="Nusbaum C."/>
            <person name="Birren B."/>
        </authorList>
    </citation>
    <scope>NUCLEOTIDE SEQUENCE [LARGE SCALE GENOMIC DNA]</scope>
    <source>
        <strain evidence="2">FAR1</strain>
    </source>
</reference>
<dbReference type="EnsemblMetazoa" id="AFAF001299-RA">
    <property type="protein sequence ID" value="AFAF001299-PA"/>
    <property type="gene ID" value="AFAF001299"/>
</dbReference>
<dbReference type="EMBL" id="AXCN02001231">
    <property type="status" value="NOT_ANNOTATED_CDS"/>
    <property type="molecule type" value="Genomic_DNA"/>
</dbReference>
<evidence type="ECO:0000313" key="2">
    <source>
        <dbReference type="Proteomes" id="UP000075886"/>
    </source>
</evidence>
<organism evidence="1 2">
    <name type="scientific">Anopheles farauti</name>
    <dbReference type="NCBI Taxonomy" id="69004"/>
    <lineage>
        <taxon>Eukaryota</taxon>
        <taxon>Metazoa</taxon>
        <taxon>Ecdysozoa</taxon>
        <taxon>Arthropoda</taxon>
        <taxon>Hexapoda</taxon>
        <taxon>Insecta</taxon>
        <taxon>Pterygota</taxon>
        <taxon>Neoptera</taxon>
        <taxon>Endopterygota</taxon>
        <taxon>Diptera</taxon>
        <taxon>Nematocera</taxon>
        <taxon>Culicoidea</taxon>
        <taxon>Culicidae</taxon>
        <taxon>Anophelinae</taxon>
        <taxon>Anopheles</taxon>
    </lineage>
</organism>
<dbReference type="VEuPathDB" id="VectorBase:AFAF001299"/>
<dbReference type="AlphaFoldDB" id="A0A182Q1M6"/>
<evidence type="ECO:0000313" key="1">
    <source>
        <dbReference type="EnsemblMetazoa" id="AFAF001299-PA"/>
    </source>
</evidence>
<name>A0A182Q1M6_9DIPT</name>
<reference evidence="1" key="2">
    <citation type="submission" date="2020-05" db="UniProtKB">
        <authorList>
            <consortium name="EnsemblMetazoa"/>
        </authorList>
    </citation>
    <scope>IDENTIFICATION</scope>
    <source>
        <strain evidence="1">FAR1</strain>
    </source>
</reference>
<sequence length="380" mass="39686">MGRVAGGRNCTTIGLFSGGCGPSFCSPEGDITGRTVRAPAGLSLGVATAGLAAETGSGLRLIVNLLPLSAYSTEYMVVPLETVLIGAASNLISCGAVMLTMRGVVGTQLFLMIGCWCRVPDGPPTFAGPSPSGPRLLPVVVAAAGVPPAVCAGIRDASDSACIIVGPTRAGITFRMILDRTKLLQRGWLLLGQLKCRMLLRHSLLVDRLLYLLLPQPGCLQLYLPLLHRILRFAQLVNRFRLQRWYRLGRKLQHLLGRMGTERLDGGRCFLPRFGQRLQGTGGRAGAGGGGRVGAASEGGGTVAGSGNGGVGATVTTGGGKMHGSIESIRLLGVEPPLPPPPPFVPVPFSPLPPASGCVVAHRQMSAYTGRVRMNVQMLL</sequence>
<keyword evidence="2" id="KW-1185">Reference proteome</keyword>
<proteinExistence type="predicted"/>
<protein>
    <submittedName>
        <fullName evidence="1">Uncharacterized protein</fullName>
    </submittedName>
</protein>
<accession>A0A182Q1M6</accession>
<dbReference type="Proteomes" id="UP000075886">
    <property type="component" value="Unassembled WGS sequence"/>
</dbReference>
<dbReference type="PROSITE" id="PS51257">
    <property type="entry name" value="PROKAR_LIPOPROTEIN"/>
    <property type="match status" value="1"/>
</dbReference>